<dbReference type="Pfam" id="PF16472">
    <property type="entry name" value="DUF5050"/>
    <property type="match status" value="1"/>
</dbReference>
<dbReference type="SUPFAM" id="SSF54001">
    <property type="entry name" value="Cysteine proteinases"/>
    <property type="match status" value="1"/>
</dbReference>
<dbReference type="PANTHER" id="PTHR46333:SF2">
    <property type="entry name" value="CYTOKINESIS PROTEIN 3"/>
    <property type="match status" value="1"/>
</dbReference>
<organism evidence="3 4">
    <name type="scientific">Lysinibacillus piscis</name>
    <dbReference type="NCBI Taxonomy" id="2518931"/>
    <lineage>
        <taxon>Bacteria</taxon>
        <taxon>Bacillati</taxon>
        <taxon>Bacillota</taxon>
        <taxon>Bacilli</taxon>
        <taxon>Bacillales</taxon>
        <taxon>Bacillaceae</taxon>
        <taxon>Lysinibacillus</taxon>
    </lineage>
</organism>
<proteinExistence type="predicted"/>
<feature type="domain" description="Transglutaminase-like" evidence="2">
    <location>
        <begin position="205"/>
        <end position="261"/>
    </location>
</feature>
<name>A0ABQ5NN64_9BACI</name>
<dbReference type="InterPro" id="IPR032485">
    <property type="entry name" value="LRP1-like_beta_prop"/>
</dbReference>
<feature type="chain" id="PRO_5047479739" description="Transglutaminase-like domain-containing protein" evidence="1">
    <location>
        <begin position="25"/>
        <end position="410"/>
    </location>
</feature>
<dbReference type="RefSeq" id="WP_264989692.1">
    <property type="nucleotide sequence ID" value="NZ_BRZA01000004.1"/>
</dbReference>
<dbReference type="PROSITE" id="PS51257">
    <property type="entry name" value="PROKAR_LIPOPROTEIN"/>
    <property type="match status" value="1"/>
</dbReference>
<reference evidence="3" key="1">
    <citation type="submission" date="2022-08" db="EMBL/GenBank/DDBJ databases">
        <title>Draft genome sequence of Lysinibacillus sp. strain KH24.</title>
        <authorList>
            <person name="Kanbe H."/>
            <person name="Itoh H."/>
        </authorList>
    </citation>
    <scope>NUCLEOTIDE SEQUENCE</scope>
    <source>
        <strain evidence="3">KH24</strain>
    </source>
</reference>
<sequence>MKQIKWTFLLLFCLTPLLVSCSEAIDSYLEEEEVAPTTKEEVKTPDSKALSASFSADELFSTTLFKDDPALLQFTRKVEKQIAQFNKTFDVTYTGKLEWEQFEQQLNDINSLLSYVDPYTAGYFLNYDWEAWEDKDGYLVEFQITYLTDAKKEKKVDAFVQAFAEDYITEDMTDLQRAKAVNDYVVQLATYTEAGSTEGQSVYELISEETAVCQAYALLAYRLFLEAGLNANYVYGYSDDELHAWNLVEVDNHWYHVDTTWNDIDPSEPYAITYEYFLVNDETLSKDHLWKKENYFAATNNDYDFIHDMWYADTADDVIYYNSIADNMLYSYDLTTQQRTQISETACYYLAVEDDAIYCSDYDNLGYLTKIAISDGAEEVLIEEEVLNLYIVDDILYYDTLEEENFEITL</sequence>
<protein>
    <recommendedName>
        <fullName evidence="2">Transglutaminase-like domain-containing protein</fullName>
    </recommendedName>
</protein>
<keyword evidence="1" id="KW-0732">Signal</keyword>
<comment type="caution">
    <text evidence="3">The sequence shown here is derived from an EMBL/GenBank/DDBJ whole genome shotgun (WGS) entry which is preliminary data.</text>
</comment>
<evidence type="ECO:0000256" key="1">
    <source>
        <dbReference type="SAM" id="SignalP"/>
    </source>
</evidence>
<dbReference type="InterPro" id="IPR038765">
    <property type="entry name" value="Papain-like_cys_pep_sf"/>
</dbReference>
<evidence type="ECO:0000313" key="3">
    <source>
        <dbReference type="EMBL" id="GLC89816.1"/>
    </source>
</evidence>
<feature type="signal peptide" evidence="1">
    <location>
        <begin position="1"/>
        <end position="24"/>
    </location>
</feature>
<dbReference type="InterPro" id="IPR002931">
    <property type="entry name" value="Transglutaminase-like"/>
</dbReference>
<dbReference type="EMBL" id="BRZA01000004">
    <property type="protein sequence ID" value="GLC89816.1"/>
    <property type="molecule type" value="Genomic_DNA"/>
</dbReference>
<evidence type="ECO:0000259" key="2">
    <source>
        <dbReference type="SMART" id="SM00460"/>
    </source>
</evidence>
<dbReference type="Gene3D" id="3.10.620.30">
    <property type="match status" value="1"/>
</dbReference>
<evidence type="ECO:0000313" key="4">
    <source>
        <dbReference type="Proteomes" id="UP001065593"/>
    </source>
</evidence>
<gene>
    <name evidence="3" type="ORF">LYSBPC_29430</name>
</gene>
<accession>A0ABQ5NN64</accession>
<dbReference type="PANTHER" id="PTHR46333">
    <property type="entry name" value="CYTOKINESIS PROTEIN 3"/>
    <property type="match status" value="1"/>
</dbReference>
<keyword evidence="4" id="KW-1185">Reference proteome</keyword>
<dbReference type="SMART" id="SM00460">
    <property type="entry name" value="TGc"/>
    <property type="match status" value="1"/>
</dbReference>
<dbReference type="InterPro" id="IPR052557">
    <property type="entry name" value="CAP/Cytokinesis_protein"/>
</dbReference>
<dbReference type="Proteomes" id="UP001065593">
    <property type="component" value="Unassembled WGS sequence"/>
</dbReference>
<dbReference type="Pfam" id="PF01841">
    <property type="entry name" value="Transglut_core"/>
    <property type="match status" value="1"/>
</dbReference>